<dbReference type="InterPro" id="IPR005149">
    <property type="entry name" value="Tscrpt_reg_PadR_N"/>
</dbReference>
<dbReference type="InterPro" id="IPR052509">
    <property type="entry name" value="Metal_resp_DNA-bind_regulator"/>
</dbReference>
<dbReference type="AlphaFoldDB" id="A0A428MHW2"/>
<reference evidence="2 3" key="1">
    <citation type="submission" date="2018-12" db="EMBL/GenBank/DDBJ databases">
        <title>Sequencing of bacterial isolates from soil warming experiment in Harvard Forest, Massachusetts, USA.</title>
        <authorList>
            <person name="Deangelis K."/>
        </authorList>
    </citation>
    <scope>NUCLEOTIDE SEQUENCE [LARGE SCALE GENOMIC DNA]</scope>
    <source>
        <strain evidence="2 3">EB153</strain>
    </source>
</reference>
<dbReference type="Gene3D" id="1.10.10.10">
    <property type="entry name" value="Winged helix-like DNA-binding domain superfamily/Winged helix DNA-binding domain"/>
    <property type="match status" value="1"/>
</dbReference>
<feature type="domain" description="Transcription regulator PadR N-terminal" evidence="1">
    <location>
        <begin position="6"/>
        <end position="77"/>
    </location>
</feature>
<gene>
    <name evidence="2" type="ORF">EDE15_1996</name>
</gene>
<comment type="caution">
    <text evidence="2">The sequence shown here is derived from an EMBL/GenBank/DDBJ whole genome shotgun (WGS) entry which is preliminary data.</text>
</comment>
<evidence type="ECO:0000313" key="3">
    <source>
        <dbReference type="Proteomes" id="UP000269669"/>
    </source>
</evidence>
<proteinExistence type="predicted"/>
<sequence length="166" mass="19128">MNDIIVLSLLLEGPKHGYRLKQDAAMFAEQQQLHNNTIYPLLKRFLKSGWITQQEANGERGQTRLLYALTPTGKKILVDKVADFSDADVINPHAFRLRVGLFGLLDSPTRERILRLRDDHLAARLDRIHQIAKAHIIEGWSATTMDHVLKEIQLERKWISQLMTQI</sequence>
<evidence type="ECO:0000313" key="2">
    <source>
        <dbReference type="EMBL" id="RSL16480.1"/>
    </source>
</evidence>
<dbReference type="Pfam" id="PF03551">
    <property type="entry name" value="PadR"/>
    <property type="match status" value="1"/>
</dbReference>
<dbReference type="PANTHER" id="PTHR33169">
    <property type="entry name" value="PADR-FAMILY TRANSCRIPTIONAL REGULATOR"/>
    <property type="match status" value="1"/>
</dbReference>
<protein>
    <submittedName>
        <fullName evidence="2">PadR family transcriptional regulator</fullName>
    </submittedName>
</protein>
<keyword evidence="3" id="KW-1185">Reference proteome</keyword>
<dbReference type="Proteomes" id="UP000269669">
    <property type="component" value="Unassembled WGS sequence"/>
</dbReference>
<dbReference type="PANTHER" id="PTHR33169:SF14">
    <property type="entry name" value="TRANSCRIPTIONAL REGULATOR RV3488"/>
    <property type="match status" value="1"/>
</dbReference>
<dbReference type="SUPFAM" id="SSF46785">
    <property type="entry name" value="Winged helix' DNA-binding domain"/>
    <property type="match status" value="1"/>
</dbReference>
<dbReference type="InterPro" id="IPR036390">
    <property type="entry name" value="WH_DNA-bd_sf"/>
</dbReference>
<accession>A0A428MHW2</accession>
<dbReference type="EMBL" id="RSDW01000001">
    <property type="protein sequence ID" value="RSL16480.1"/>
    <property type="molecule type" value="Genomic_DNA"/>
</dbReference>
<evidence type="ECO:0000259" key="1">
    <source>
        <dbReference type="Pfam" id="PF03551"/>
    </source>
</evidence>
<dbReference type="RefSeq" id="WP_125485075.1">
    <property type="nucleotide sequence ID" value="NZ_RSDW01000001.1"/>
</dbReference>
<organism evidence="2 3">
    <name type="scientific">Edaphobacter aggregans</name>
    <dbReference type="NCBI Taxonomy" id="570835"/>
    <lineage>
        <taxon>Bacteria</taxon>
        <taxon>Pseudomonadati</taxon>
        <taxon>Acidobacteriota</taxon>
        <taxon>Terriglobia</taxon>
        <taxon>Terriglobales</taxon>
        <taxon>Acidobacteriaceae</taxon>
        <taxon>Edaphobacter</taxon>
    </lineage>
</organism>
<name>A0A428MHW2_9BACT</name>
<dbReference type="OrthoDB" id="9783723at2"/>
<dbReference type="InterPro" id="IPR036388">
    <property type="entry name" value="WH-like_DNA-bd_sf"/>
</dbReference>